<dbReference type="PROSITE" id="PS50082">
    <property type="entry name" value="WD_REPEATS_2"/>
    <property type="match status" value="3"/>
</dbReference>
<dbReference type="Gene3D" id="1.20.120.1880">
    <property type="entry name" value="Nucleoporin, helical C-terminal domain"/>
    <property type="match status" value="1"/>
</dbReference>
<evidence type="ECO:0000256" key="5">
    <source>
        <dbReference type="PROSITE-ProRule" id="PRU00221"/>
    </source>
</evidence>
<feature type="region of interest" description="Disordered" evidence="6">
    <location>
        <begin position="1"/>
        <end position="58"/>
    </location>
</feature>
<feature type="compositionally biased region" description="Polar residues" evidence="6">
    <location>
        <begin position="34"/>
        <end position="51"/>
    </location>
</feature>
<feature type="domain" description="Nucleoporin Nup133/Nup155-like C-terminal" evidence="7">
    <location>
        <begin position="677"/>
        <end position="1339"/>
    </location>
</feature>
<evidence type="ECO:0000313" key="10">
    <source>
        <dbReference type="Proteomes" id="UP000799436"/>
    </source>
</evidence>
<evidence type="ECO:0000256" key="3">
    <source>
        <dbReference type="ARBA" id="ARBA00022448"/>
    </source>
</evidence>
<dbReference type="GO" id="GO:0017056">
    <property type="term" value="F:structural constituent of nuclear pore"/>
    <property type="evidence" value="ECO:0007669"/>
    <property type="project" value="InterPro"/>
</dbReference>
<dbReference type="InterPro" id="IPR007187">
    <property type="entry name" value="Nucleoporin_Nup133/Nup155_C"/>
</dbReference>
<accession>A0A6G1LPR0</accession>
<dbReference type="EMBL" id="ML995808">
    <property type="protein sequence ID" value="KAF2774428.1"/>
    <property type="molecule type" value="Genomic_DNA"/>
</dbReference>
<sequence length="1768" mass="195631">MAAAGQTPQRPLPGGFVNTPAPPPPTIFATQAASLRQHTQPPTTDHATTQPGAPPSVDEVQRAAQTINNTFAAEARFPDLESYVGQGMSGEYEMPQNAAWEPFQKLKEYDIPVQILQQANQAQSSSQLGVFPAINHCFATLDHCLYLWEYTNPVPEIIGFEDAKDPITAVTLVAPKPGVFVKEITHLIVVATQNHLTLLGVATPNTSTGARTVSLYNTRMSIQVSGMNVSAIRASKKTGRIFFLDGMGEDLYEFQYQQEEGWFRGRTARVCHTRSSYDFVPAPVKAVGTLFGPRQTKSKLVDIVIDDTRDILYTLSNRDELKIWTVKKKNNQVELAISRPLSSLLQTTGHFTGRTDLLYGPQVRIEKISAIPATEASKLCLMAVTNTGVRLYISATRGYGNAIDSENAPTSVQILHIRFPPKGASAAAPASLPQNSGAGTTSVTPYSAPVGNIDTSTKELSDTFSQVRCPPGYFFAFQNDLNASGRKGRLFCSAPDFGRLKNPADTSALSTRFVEYGQWMSISAGAIGIYPVTPDFGATSIPTGFGNELAVQYDKPSAEFAIMTDSGVQTLRRRRLVDVFATMLRSPSTDGEGVEDELKKFIRVYGRGETAATALAVACGQGLDAPQDNGGRVSSVTEPDVIEGARRAFIEQGGKPDYNANAVLDRAADPVESVRPSPRHEGLALYISRLVRSIWPAKIIKEEAVAGQPIRLVCSVKIEKLREVQKDLNALSDFLDRNKSFVEGLAGASALGRLNNRQDEIALQGEHRAMNSLVVMIKKIVEGIAFVLVLFDERIEEILATLSEEDKKAVRELRFEDLFTLKTQDMNIGKVLVRSIVNRNIVNGSNVETVAEALRRRCGSFCSAEDVIVFKAQEQISRSKANGAQTEAGRVLLNESQRLLSKVAGALGDDVVTAAIKDYVEAQFYAGAIQLCLDVAQARDRAKLALKWLQDGQPMNDNRESAFKRREFAYDLIFEIINALDQATANIPETNESGQYTLAFKRRNEAYEVIDSSEDAVFHSNLFGWYIENGRAQRLLEIDSKYVVDYLKRRSEQDRDSADLLWRYYAHHNDYLQAAATQLALARGYFSMSLDERIQYLSRARTNASTRQTALMDSRQSKQQLLRDIGDLLEVANIQHDLLQKLRADPRLNDARRDEVVRSLEFDGLQPVNVLFNDYSDQAEYHDINLLIYQMADHRNPSDIQNSWTSLVQTTHDRALSERAIPWEAVGEKVREMGKRLGLSDSIFPVQFLLPLMEKYAFTPQEPAIPQNWAIDLFLALEVPYELLISVLEQVYYGNEHPFQGRNRRIIAAHMVYVISQWVEESENRGDRMVCGSEENAALVHDCLTSLMRGRDLVEGSSLAQAQQLVAKVEGSVRQLVVIKTSTLVAYSSGFHRLSHGHRDLVLASSYNFYGDRLATASSDHRVRVWDRDDKTNQWTVVDTWTAHDAEVTDIKWNGPFVGDHIGTVGEDGLLRIWQEDKIQAVNSGKRFRKIFEQTSATGVPYISLDFKNIGTETYLAVITRDGYLTVSEPEDHDSLAAWRVMWPDYLCKTPSRTEETGFRLSWHKEKLPAWPAVLAGLDRKSLSLAIAVGDVVRVVRTDKDRKFYNAAVLEGAKKLVRDVSWANGSMRGYDLIATASKDGFVRIYELHTPGASSLPTTTNGHQRPADTQSTHSNSPVSRPARSGIGAGLAGGARGRRDESGGVPGAVKQDVKLAAELACHGGAPWRVAWSSAADLLVSSGDDGVLRMWRRSVEGKWIEAAEVDVLGDA</sequence>
<dbReference type="InterPro" id="IPR042538">
    <property type="entry name" value="Nucleoporin_Nup155_C_3"/>
</dbReference>
<organism evidence="9 10">
    <name type="scientific">Teratosphaeria nubilosa</name>
    <dbReference type="NCBI Taxonomy" id="161662"/>
    <lineage>
        <taxon>Eukaryota</taxon>
        <taxon>Fungi</taxon>
        <taxon>Dikarya</taxon>
        <taxon>Ascomycota</taxon>
        <taxon>Pezizomycotina</taxon>
        <taxon>Dothideomycetes</taxon>
        <taxon>Dothideomycetidae</taxon>
        <taxon>Mycosphaerellales</taxon>
        <taxon>Teratosphaeriaceae</taxon>
        <taxon>Teratosphaeria</taxon>
    </lineage>
</organism>
<dbReference type="InterPro" id="IPR042533">
    <property type="entry name" value="Nucleoporin_Nup155_C_1"/>
</dbReference>
<dbReference type="InterPro" id="IPR004870">
    <property type="entry name" value="Nucleoporin_Nup155"/>
</dbReference>
<feature type="compositionally biased region" description="Polar residues" evidence="6">
    <location>
        <begin position="1652"/>
        <end position="1677"/>
    </location>
</feature>
<evidence type="ECO:0000256" key="6">
    <source>
        <dbReference type="SAM" id="MobiDB-lite"/>
    </source>
</evidence>
<dbReference type="SMART" id="SM00320">
    <property type="entry name" value="WD40"/>
    <property type="match status" value="5"/>
</dbReference>
<dbReference type="GO" id="GO:0000972">
    <property type="term" value="P:transcription-dependent tethering of RNA polymerase II gene DNA at nuclear periphery"/>
    <property type="evidence" value="ECO:0007669"/>
    <property type="project" value="TreeGrafter"/>
</dbReference>
<reference evidence="9" key="1">
    <citation type="journal article" date="2020" name="Stud. Mycol.">
        <title>101 Dothideomycetes genomes: a test case for predicting lifestyles and emergence of pathogens.</title>
        <authorList>
            <person name="Haridas S."/>
            <person name="Albert R."/>
            <person name="Binder M."/>
            <person name="Bloem J."/>
            <person name="Labutti K."/>
            <person name="Salamov A."/>
            <person name="Andreopoulos B."/>
            <person name="Baker S."/>
            <person name="Barry K."/>
            <person name="Bills G."/>
            <person name="Bluhm B."/>
            <person name="Cannon C."/>
            <person name="Castanera R."/>
            <person name="Culley D."/>
            <person name="Daum C."/>
            <person name="Ezra D."/>
            <person name="Gonzalez J."/>
            <person name="Henrissat B."/>
            <person name="Kuo A."/>
            <person name="Liang C."/>
            <person name="Lipzen A."/>
            <person name="Lutzoni F."/>
            <person name="Magnuson J."/>
            <person name="Mondo S."/>
            <person name="Nolan M."/>
            <person name="Ohm R."/>
            <person name="Pangilinan J."/>
            <person name="Park H.-J."/>
            <person name="Ramirez L."/>
            <person name="Alfaro M."/>
            <person name="Sun H."/>
            <person name="Tritt A."/>
            <person name="Yoshinaga Y."/>
            <person name="Zwiers L.-H."/>
            <person name="Turgeon B."/>
            <person name="Goodwin S."/>
            <person name="Spatafora J."/>
            <person name="Crous P."/>
            <person name="Grigoriev I."/>
        </authorList>
    </citation>
    <scope>NUCLEOTIDE SEQUENCE</scope>
    <source>
        <strain evidence="9">CBS 116005</strain>
    </source>
</reference>
<comment type="subcellular location">
    <subcellularLocation>
        <location evidence="1">Nucleus</location>
    </subcellularLocation>
</comment>
<dbReference type="Gene3D" id="1.25.40.450">
    <property type="entry name" value="Nucleoporin, helical domain, N-terminal subdomain"/>
    <property type="match status" value="1"/>
</dbReference>
<dbReference type="Pfam" id="PF03177">
    <property type="entry name" value="Nucleoporin_C"/>
    <property type="match status" value="1"/>
</dbReference>
<dbReference type="Pfam" id="PF00400">
    <property type="entry name" value="WD40"/>
    <property type="match status" value="2"/>
</dbReference>
<evidence type="ECO:0000313" key="9">
    <source>
        <dbReference type="EMBL" id="KAF2774428.1"/>
    </source>
</evidence>
<dbReference type="InterPro" id="IPR001680">
    <property type="entry name" value="WD40_rpt"/>
</dbReference>
<feature type="domain" description="Nucleoporin Nup133/Nup155-like N-terminal" evidence="8">
    <location>
        <begin position="100"/>
        <end position="568"/>
    </location>
</feature>
<dbReference type="Pfam" id="PF08801">
    <property type="entry name" value="Nucleoporin_N"/>
    <property type="match status" value="1"/>
</dbReference>
<feature type="repeat" description="WD" evidence="5">
    <location>
        <begin position="1441"/>
        <end position="1484"/>
    </location>
</feature>
<dbReference type="GO" id="GO:0006405">
    <property type="term" value="P:RNA export from nucleus"/>
    <property type="evidence" value="ECO:0007669"/>
    <property type="project" value="TreeGrafter"/>
</dbReference>
<evidence type="ECO:0000256" key="2">
    <source>
        <dbReference type="ARBA" id="ARBA00007373"/>
    </source>
</evidence>
<dbReference type="PANTHER" id="PTHR10350">
    <property type="entry name" value="NUCLEAR PORE COMPLEX PROTEIN NUP155"/>
    <property type="match status" value="1"/>
</dbReference>
<name>A0A6G1LPR0_9PEZI</name>
<dbReference type="PROSITE" id="PS50294">
    <property type="entry name" value="WD_REPEATS_REGION"/>
    <property type="match status" value="1"/>
</dbReference>
<dbReference type="InterPro" id="IPR036322">
    <property type="entry name" value="WD40_repeat_dom_sf"/>
</dbReference>
<dbReference type="FunFam" id="1.25.40.440:FF:000001">
    <property type="entry name" value="Nuclear pore complex subunit"/>
    <property type="match status" value="1"/>
</dbReference>
<keyword evidence="5" id="KW-0853">WD repeat</keyword>
<feature type="repeat" description="WD" evidence="5">
    <location>
        <begin position="1717"/>
        <end position="1748"/>
    </location>
</feature>
<dbReference type="InterPro" id="IPR014908">
    <property type="entry name" value="Nucleoporin_Nup133/Nup155_N"/>
</dbReference>
<dbReference type="SUPFAM" id="SSF50978">
    <property type="entry name" value="WD40 repeat-like"/>
    <property type="match status" value="1"/>
</dbReference>
<evidence type="ECO:0000256" key="1">
    <source>
        <dbReference type="ARBA" id="ARBA00004123"/>
    </source>
</evidence>
<evidence type="ECO:0000259" key="7">
    <source>
        <dbReference type="Pfam" id="PF03177"/>
    </source>
</evidence>
<dbReference type="Gene3D" id="2.130.10.10">
    <property type="entry name" value="YVTN repeat-like/Quinoprotein amine dehydrogenase"/>
    <property type="match status" value="1"/>
</dbReference>
<dbReference type="GO" id="GO:0044611">
    <property type="term" value="C:nuclear pore inner ring"/>
    <property type="evidence" value="ECO:0007669"/>
    <property type="project" value="TreeGrafter"/>
</dbReference>
<feature type="region of interest" description="Disordered" evidence="6">
    <location>
        <begin position="1652"/>
        <end position="1704"/>
    </location>
</feature>
<dbReference type="GO" id="GO:0036228">
    <property type="term" value="P:protein localization to nuclear inner membrane"/>
    <property type="evidence" value="ECO:0007669"/>
    <property type="project" value="TreeGrafter"/>
</dbReference>
<protein>
    <submittedName>
        <fullName evidence="9">Nucleoporin-domain-containing protein</fullName>
    </submittedName>
</protein>
<dbReference type="Proteomes" id="UP000799436">
    <property type="component" value="Unassembled WGS sequence"/>
</dbReference>
<comment type="similarity">
    <text evidence="2">Belongs to the non-repetitive/WGA-negative nucleoporin family.</text>
</comment>
<dbReference type="InterPro" id="IPR015943">
    <property type="entry name" value="WD40/YVTN_repeat-like_dom_sf"/>
</dbReference>
<proteinExistence type="inferred from homology"/>
<dbReference type="InterPro" id="IPR042537">
    <property type="entry name" value="Nucleoporin_Nup155_C_2"/>
</dbReference>
<dbReference type="Gene3D" id="1.25.40.440">
    <property type="entry name" value="Nucleoporin, helical domain, central subdomain"/>
    <property type="match status" value="1"/>
</dbReference>
<evidence type="ECO:0000256" key="4">
    <source>
        <dbReference type="ARBA" id="ARBA00023242"/>
    </source>
</evidence>
<keyword evidence="10" id="KW-1185">Reference proteome</keyword>
<feature type="repeat" description="WD" evidence="5">
    <location>
        <begin position="1395"/>
        <end position="1427"/>
    </location>
</feature>
<dbReference type="OrthoDB" id="338970at2759"/>
<dbReference type="PANTHER" id="PTHR10350:SF6">
    <property type="entry name" value="NUCLEAR PORE COMPLEX PROTEIN NUP155"/>
    <property type="match status" value="1"/>
</dbReference>
<keyword evidence="3" id="KW-0813">Transport</keyword>
<evidence type="ECO:0000259" key="8">
    <source>
        <dbReference type="Pfam" id="PF08801"/>
    </source>
</evidence>
<gene>
    <name evidence="9" type="ORF">EJ03DRAFT_332854</name>
</gene>
<dbReference type="Gene3D" id="1.20.58.1780">
    <property type="match status" value="1"/>
</dbReference>
<dbReference type="GO" id="GO:0006606">
    <property type="term" value="P:protein import into nucleus"/>
    <property type="evidence" value="ECO:0007669"/>
    <property type="project" value="TreeGrafter"/>
</dbReference>
<keyword evidence="4" id="KW-0539">Nucleus</keyword>